<feature type="region of interest" description="Disordered" evidence="1">
    <location>
        <begin position="658"/>
        <end position="957"/>
    </location>
</feature>
<comment type="caution">
    <text evidence="3">The sequence shown here is derived from an EMBL/GenBank/DDBJ whole genome shotgun (WGS) entry which is preliminary data.</text>
</comment>
<dbReference type="Pfam" id="PF03399">
    <property type="entry name" value="SAC3_GANP"/>
    <property type="match status" value="1"/>
</dbReference>
<evidence type="ECO:0000313" key="3">
    <source>
        <dbReference type="EMBL" id="KAF4302814.1"/>
    </source>
</evidence>
<feature type="compositionally biased region" description="Low complexity" evidence="1">
    <location>
        <begin position="742"/>
        <end position="760"/>
    </location>
</feature>
<dbReference type="InterPro" id="IPR005062">
    <property type="entry name" value="SAC3/GANP/THP3_conserved"/>
</dbReference>
<evidence type="ECO:0000259" key="2">
    <source>
        <dbReference type="Pfam" id="PF03399"/>
    </source>
</evidence>
<dbReference type="PANTHER" id="PTHR12436:SF3">
    <property type="entry name" value="GERMINAL-CENTER ASSOCIATED NUCLEAR PROTEIN"/>
    <property type="match status" value="1"/>
</dbReference>
<organism evidence="3 4">
    <name type="scientific">Botryosphaeria dothidea</name>
    <dbReference type="NCBI Taxonomy" id="55169"/>
    <lineage>
        <taxon>Eukaryota</taxon>
        <taxon>Fungi</taxon>
        <taxon>Dikarya</taxon>
        <taxon>Ascomycota</taxon>
        <taxon>Pezizomycotina</taxon>
        <taxon>Dothideomycetes</taxon>
        <taxon>Dothideomycetes incertae sedis</taxon>
        <taxon>Botryosphaeriales</taxon>
        <taxon>Botryosphaeriaceae</taxon>
        <taxon>Botryosphaeria</taxon>
    </lineage>
</organism>
<feature type="compositionally biased region" description="Low complexity" evidence="1">
    <location>
        <begin position="942"/>
        <end position="957"/>
    </location>
</feature>
<gene>
    <name evidence="3" type="ORF">GTA08_BOTSDO09220</name>
</gene>
<dbReference type="GO" id="GO:0006406">
    <property type="term" value="P:mRNA export from nucleus"/>
    <property type="evidence" value="ECO:0007669"/>
    <property type="project" value="TreeGrafter"/>
</dbReference>
<reference evidence="3" key="1">
    <citation type="submission" date="2020-04" db="EMBL/GenBank/DDBJ databases">
        <title>Genome Assembly and Annotation of Botryosphaeria dothidea sdau 11-99, a Latent Pathogen of Apple Fruit Ring Rot in China.</title>
        <authorList>
            <person name="Yu C."/>
            <person name="Diao Y."/>
            <person name="Lu Q."/>
            <person name="Zhao J."/>
            <person name="Cui S."/>
            <person name="Peng C."/>
            <person name="He B."/>
            <person name="Liu H."/>
        </authorList>
    </citation>
    <scope>NUCLEOTIDE SEQUENCE [LARGE SCALE GENOMIC DNA]</scope>
    <source>
        <strain evidence="3">Sdau11-99</strain>
    </source>
</reference>
<feature type="compositionally biased region" description="Polar residues" evidence="1">
    <location>
        <begin position="793"/>
        <end position="802"/>
    </location>
</feature>
<feature type="region of interest" description="Disordered" evidence="1">
    <location>
        <begin position="531"/>
        <end position="560"/>
    </location>
</feature>
<feature type="region of interest" description="Disordered" evidence="1">
    <location>
        <begin position="1479"/>
        <end position="1677"/>
    </location>
</feature>
<feature type="region of interest" description="Disordered" evidence="1">
    <location>
        <begin position="1260"/>
        <end position="1318"/>
    </location>
</feature>
<feature type="compositionally biased region" description="Polar residues" evidence="1">
    <location>
        <begin position="677"/>
        <end position="721"/>
    </location>
</feature>
<name>A0A8H4MXN3_9PEZI</name>
<keyword evidence="4" id="KW-1185">Reference proteome</keyword>
<feature type="region of interest" description="Disordered" evidence="1">
    <location>
        <begin position="1"/>
        <end position="107"/>
    </location>
</feature>
<feature type="region of interest" description="Disordered" evidence="1">
    <location>
        <begin position="1069"/>
        <end position="1089"/>
    </location>
</feature>
<feature type="compositionally biased region" description="Polar residues" evidence="1">
    <location>
        <begin position="83"/>
        <end position="98"/>
    </location>
</feature>
<protein>
    <submittedName>
        <fullName evidence="3">SAC3/GANP/Nin1/mts3/eIF-3 p25</fullName>
    </submittedName>
</protein>
<feature type="compositionally biased region" description="Polar residues" evidence="1">
    <location>
        <begin position="658"/>
        <end position="667"/>
    </location>
</feature>
<dbReference type="PANTHER" id="PTHR12436">
    <property type="entry name" value="80 KDA MCM3-ASSOCIATED PROTEIN"/>
    <property type="match status" value="1"/>
</dbReference>
<accession>A0A8H4MXN3</accession>
<evidence type="ECO:0000313" key="4">
    <source>
        <dbReference type="Proteomes" id="UP000572817"/>
    </source>
</evidence>
<feature type="compositionally biased region" description="Acidic residues" evidence="1">
    <location>
        <begin position="1581"/>
        <end position="1653"/>
    </location>
</feature>
<feature type="region of interest" description="Disordered" evidence="1">
    <location>
        <begin position="1140"/>
        <end position="1197"/>
    </location>
</feature>
<feature type="compositionally biased region" description="Basic residues" evidence="1">
    <location>
        <begin position="1069"/>
        <end position="1078"/>
    </location>
</feature>
<dbReference type="GO" id="GO:0070390">
    <property type="term" value="C:transcription export complex 2"/>
    <property type="evidence" value="ECO:0007669"/>
    <property type="project" value="TreeGrafter"/>
</dbReference>
<dbReference type="OrthoDB" id="264795at2759"/>
<sequence length="1677" mass="183056">MSSARGGERGRAKPTRSKTFARGGAHNSTRTNSGNASDSDGGSGSSFRGRGRGAATRGSSTRGAPSGPRQKQAFGGPQARPPSRSNKSTPQANGSRPASTAGLPWPQRYETLKSNRTLERKNAIANGLIQDPDKPRRLEDAITIVGTCPDMCAEYERVERVVQKDIWEMECEPGTKEPAENRMIKKFRRAAAGLEEQLPSDLRPPPTLSKTCDYLFNVVLAEQDLAKTHKFLWDRTRAVRNDFTIQQCTKTPDIRIEIDCFERITRFHILSLHQLALPKEDIPTSYDRHQDREQLDKTLLTLMTLYDENRDRYRSHNETEFRAYSILFQMEAIVPNIEDRVQSWPEEIVKHPRVQTALKIYAAATDTSQPLGPFESRACHPIAQSNGGRFFNLIKSNQVSYVMGCVAELVFNMVRKNMLSNIWNAYRIGGDRRVEDWSLEEVTRVLNFDDYEETREFCEAFGFSVLEKDDGTEFLDLTSVQGKILPSAGPNLRKQFRSELIVEAKRHNRTYSAIVNGLTVRQSKERGMIEEQPAGETQPSLFVNQDSESDTEAATSTTSSFTQAANPFAAAAAAAASKDPFAQAASTGFGAPSAPSVFGKPASPVPQSTAFGGFGTPASQGSTFATPISSQANTFSPFSTASTATTAPALSAASSPFQTASNASTAPSPFAKPTAANIPTGSPATQSPFQLGSQPTLFSAFGQPSQDQASNTPNSSFEQPSDTPPGSPPKSAVFGGMTSSVPGASSSLFPPAAPSLSAAGKGKQPETAAPTSIFGFPPVKATPVGDVMKDVTSPLTPSSNSIFGFPPVTTRSSAPGIAATTAPASNPVLSFAPASSTSQDGSQQNGFGFTPSQTSGTSPAPDQAPKPASPFPSTTSSTSLETQQQAPQPSLGAFNPSKFSTPSAAQSAPPAQTPFSLGNHTPTPPSEPSQPKADHLPAQQQSFTPASSLTSPLPSFTPASSIAPALAVPQPQKPAPQPDALAITREAARRERLANQAIDKITESLVLEPKAGLLTQFIEHMAQKVILESMSQFEDELNHKKADDFRARSLAVKYGQKWRSIWRSEKLRRRGRERRKARRDALNASASRRGEAGIEADVRGFHSSMGASMRRMAASNGSRADGNVFRDSFSSSVGVSDILERDRRRRPTSSQKESYLMSGALRSVGSRRSSVQSDNLGPGNSEFRVSKSKKTPIQPPHAQRYRASFLSGQPLIPKESTYTGRISTTQTDYFRLKALGINYEDFHGDKRSRKRYRQFDDDEEAILSSGDDRSASPPERKRRIAYSARDGYRLSQSRTPSGEDRQVSVATSAPSAINKEGRDNLSTDPLLIKFRNIRKALEEGEEFMRSNRQEFEKKASESAPGDPLARSYTSFRASHFPQAQKAATSLPKYWSRESKFLPRSEYGGARWLANKDKGKEKAVEFLDLQAQPAKSSSAQQVPFSQPMNTQDNSSYQFTTFAPGTSNQLEALQLSQSTTSVITDSNPFVTKQPSNQPTPNGTGMEGDEIMILSSDDEGDAAEPIQSEVPVNSKEIPDHADKDDDEIMEVNHVEKSQSVEEDFESHYESGGQFEEQYQYAQGFETTDMMEDDDEDSVLLDEEDDEEEQQEDFNEESDEGFEEDNSSQEEEEESGDEDEEIVEDDEEEYEGEESPTDEDSDSRGVTPNSRYKDKGNSAEDAIEL</sequence>
<feature type="compositionally biased region" description="Low complexity" evidence="1">
    <location>
        <begin position="899"/>
        <end position="916"/>
    </location>
</feature>
<feature type="compositionally biased region" description="Low complexity" evidence="1">
    <location>
        <begin position="871"/>
        <end position="882"/>
    </location>
</feature>
<feature type="compositionally biased region" description="Low complexity" evidence="1">
    <location>
        <begin position="1158"/>
        <end position="1173"/>
    </location>
</feature>
<evidence type="ECO:0000256" key="1">
    <source>
        <dbReference type="SAM" id="MobiDB-lite"/>
    </source>
</evidence>
<feature type="compositionally biased region" description="Basic and acidic residues" evidence="1">
    <location>
        <begin position="1"/>
        <end position="11"/>
    </location>
</feature>
<feature type="compositionally biased region" description="Polar residues" evidence="1">
    <location>
        <begin position="1479"/>
        <end position="1496"/>
    </location>
</feature>
<dbReference type="Gene3D" id="1.25.40.990">
    <property type="match status" value="1"/>
</dbReference>
<feature type="compositionally biased region" description="Low complexity" evidence="1">
    <location>
        <begin position="32"/>
        <end position="64"/>
    </location>
</feature>
<feature type="domain" description="SAC3/GANP/THP3 conserved" evidence="2">
    <location>
        <begin position="151"/>
        <end position="465"/>
    </location>
</feature>
<dbReference type="EMBL" id="WWBZ02000062">
    <property type="protein sequence ID" value="KAF4302814.1"/>
    <property type="molecule type" value="Genomic_DNA"/>
</dbReference>
<feature type="compositionally biased region" description="Polar residues" evidence="1">
    <location>
        <begin position="535"/>
        <end position="545"/>
    </location>
</feature>
<dbReference type="GO" id="GO:0005737">
    <property type="term" value="C:cytoplasm"/>
    <property type="evidence" value="ECO:0007669"/>
    <property type="project" value="TreeGrafter"/>
</dbReference>
<feature type="compositionally biased region" description="Basic and acidic residues" evidence="1">
    <location>
        <begin position="1543"/>
        <end position="1552"/>
    </location>
</feature>
<feature type="compositionally biased region" description="Polar residues" evidence="1">
    <location>
        <begin position="822"/>
        <end position="860"/>
    </location>
</feature>
<dbReference type="InterPro" id="IPR045107">
    <property type="entry name" value="SAC3/GANP/THP3"/>
</dbReference>
<dbReference type="Proteomes" id="UP000572817">
    <property type="component" value="Unassembled WGS sequence"/>
</dbReference>
<proteinExistence type="predicted"/>